<comment type="caution">
    <text evidence="6">The sequence shown here is derived from an EMBL/GenBank/DDBJ whole genome shotgun (WGS) entry which is preliminary data.</text>
</comment>
<reference evidence="6 7" key="1">
    <citation type="submission" date="2020-06" db="EMBL/GenBank/DDBJ databases">
        <title>Actinokineospora xiongansis sp. nov., isolated from soil of Baiyangdian.</title>
        <authorList>
            <person name="Zhang X."/>
        </authorList>
    </citation>
    <scope>NUCLEOTIDE SEQUENCE [LARGE SCALE GENOMIC DNA]</scope>
    <source>
        <strain evidence="6 7">HBU206404</strain>
    </source>
</reference>
<dbReference type="EMBL" id="JABVED010000001">
    <property type="protein sequence ID" value="MBC6446019.1"/>
    <property type="molecule type" value="Genomic_DNA"/>
</dbReference>
<proteinExistence type="predicted"/>
<sequence length="399" mass="43271">MERVAVIYDVGAATPTEILASLLDTVEPVFVLSDSQRELAELLADVADVSTFNDVAALEPRGVITFSDYHLERAADLAATLGLPFHSVDTARNLTRKYLQRNILNAHGVGYTATALVTSVDTAAQAAGAVEFPAVLKPDRGFGGTDTYLVHSRRELLDIAAGLFGRADGESDTEYVLETLLPGIDLEPPWGDYVSVESVVQGGTIRHLAVTGKLALSPPFREQGSLLPAAPHTFDHAEVLDLATRALVALDVGDSVCHTEVKLTPMGPRIIEVNGRLGHPLYDLFMRAHNIDLIQVATQIALGRTPAFDLTPSDDVVYHYFGLPPVGATRLLEPPSQARLRATPEVDHFELLIKPGTPVDWRRGFRERTYTCLGRTATHADLATFVTDLDTTLGVEYET</sequence>
<keyword evidence="3 4" id="KW-0067">ATP-binding</keyword>
<dbReference type="Gene3D" id="3.30.470.20">
    <property type="entry name" value="ATP-grasp fold, B domain"/>
    <property type="match status" value="1"/>
</dbReference>
<accession>A0ABR7L056</accession>
<name>A0ABR7L056_9PSEU</name>
<evidence type="ECO:0000313" key="6">
    <source>
        <dbReference type="EMBL" id="MBC6446019.1"/>
    </source>
</evidence>
<dbReference type="PROSITE" id="PS50975">
    <property type="entry name" value="ATP_GRASP"/>
    <property type="match status" value="1"/>
</dbReference>
<evidence type="ECO:0000256" key="1">
    <source>
        <dbReference type="ARBA" id="ARBA00022598"/>
    </source>
</evidence>
<dbReference type="InterPro" id="IPR052032">
    <property type="entry name" value="ATP-dep_AA_Ligase"/>
</dbReference>
<evidence type="ECO:0000259" key="5">
    <source>
        <dbReference type="PROSITE" id="PS50975"/>
    </source>
</evidence>
<dbReference type="Proteomes" id="UP000734823">
    <property type="component" value="Unassembled WGS sequence"/>
</dbReference>
<dbReference type="PANTHER" id="PTHR43585:SF2">
    <property type="entry name" value="ATP-GRASP ENZYME FSQD"/>
    <property type="match status" value="1"/>
</dbReference>
<dbReference type="RefSeq" id="WP_187218068.1">
    <property type="nucleotide sequence ID" value="NZ_JABVED010000001.1"/>
</dbReference>
<evidence type="ECO:0000313" key="7">
    <source>
        <dbReference type="Proteomes" id="UP000734823"/>
    </source>
</evidence>
<dbReference type="InterPro" id="IPR011761">
    <property type="entry name" value="ATP-grasp"/>
</dbReference>
<organism evidence="6 7">
    <name type="scientific">Actinokineospora xionganensis</name>
    <dbReference type="NCBI Taxonomy" id="2684470"/>
    <lineage>
        <taxon>Bacteria</taxon>
        <taxon>Bacillati</taxon>
        <taxon>Actinomycetota</taxon>
        <taxon>Actinomycetes</taxon>
        <taxon>Pseudonocardiales</taxon>
        <taxon>Pseudonocardiaceae</taxon>
        <taxon>Actinokineospora</taxon>
    </lineage>
</organism>
<protein>
    <recommendedName>
        <fullName evidence="5">ATP-grasp domain-containing protein</fullName>
    </recommendedName>
</protein>
<keyword evidence="7" id="KW-1185">Reference proteome</keyword>
<evidence type="ECO:0000256" key="3">
    <source>
        <dbReference type="ARBA" id="ARBA00022840"/>
    </source>
</evidence>
<keyword evidence="1" id="KW-0436">Ligase</keyword>
<keyword evidence="2 4" id="KW-0547">Nucleotide-binding</keyword>
<feature type="domain" description="ATP-grasp" evidence="5">
    <location>
        <begin position="101"/>
        <end position="302"/>
    </location>
</feature>
<dbReference type="SUPFAM" id="SSF56059">
    <property type="entry name" value="Glutathione synthetase ATP-binding domain-like"/>
    <property type="match status" value="1"/>
</dbReference>
<evidence type="ECO:0000256" key="4">
    <source>
        <dbReference type="PROSITE-ProRule" id="PRU00409"/>
    </source>
</evidence>
<evidence type="ECO:0000256" key="2">
    <source>
        <dbReference type="ARBA" id="ARBA00022741"/>
    </source>
</evidence>
<dbReference type="PANTHER" id="PTHR43585">
    <property type="entry name" value="FUMIPYRROLE BIOSYNTHESIS PROTEIN C"/>
    <property type="match status" value="1"/>
</dbReference>
<gene>
    <name evidence="6" type="ORF">GPZ80_02380</name>
</gene>